<name>A0A6B9LES4_9CAUD</name>
<dbReference type="RefSeq" id="YP_010751227.1">
    <property type="nucleotide sequence ID" value="NC_073367.1"/>
</dbReference>
<evidence type="ECO:0000256" key="1">
    <source>
        <dbReference type="SAM" id="MobiDB-lite"/>
    </source>
</evidence>
<feature type="region of interest" description="Disordered" evidence="1">
    <location>
        <begin position="81"/>
        <end position="106"/>
    </location>
</feature>
<proteinExistence type="predicted"/>
<protein>
    <submittedName>
        <fullName evidence="2">Uncharacterized protein</fullName>
    </submittedName>
</protein>
<dbReference type="EMBL" id="MN813684">
    <property type="protein sequence ID" value="QHB37165.1"/>
    <property type="molecule type" value="Genomic_DNA"/>
</dbReference>
<accession>A0A6B9LES4</accession>
<keyword evidence="3" id="KW-1185">Reference proteome</keyword>
<evidence type="ECO:0000313" key="2">
    <source>
        <dbReference type="EMBL" id="QHB37165.1"/>
    </source>
</evidence>
<dbReference type="Proteomes" id="UP000464752">
    <property type="component" value="Segment"/>
</dbReference>
<sequence>MDGYAVGHGLADLRDLPIERFCTFVWWLWTRNGDEKDRAKFKARLWQPPKGKAVTDRRSPWSPENESKAFASLQSALGLQKPKEAKGGATADARMIPVRKPGRPTT</sequence>
<dbReference type="KEGG" id="vg:80004893"/>
<gene>
    <name evidence="2" type="primary">31</name>
    <name evidence="2" type="ORF">SEA_TERIJ_31</name>
</gene>
<organism evidence="2 3">
    <name type="scientific">Microbacterium phage Terij</name>
    <dbReference type="NCBI Taxonomy" id="2686229"/>
    <lineage>
        <taxon>Viruses</taxon>
        <taxon>Duplodnaviria</taxon>
        <taxon>Heunggongvirae</taxon>
        <taxon>Uroviricota</taxon>
        <taxon>Caudoviricetes</taxon>
        <taxon>Hodgkinviridae</taxon>
        <taxon>Margaeryvirus</taxon>
        <taxon>Margaeryvirus terij</taxon>
    </lineage>
</organism>
<reference evidence="2 3" key="1">
    <citation type="submission" date="2019-12" db="EMBL/GenBank/DDBJ databases">
        <authorList>
            <person name="Kistler A.K."/>
            <person name="Garlena R.A."/>
            <person name="Russell D.A."/>
            <person name="Pope W.H."/>
            <person name="Jacobs-Sera D."/>
            <person name="Hatfull G.F."/>
        </authorList>
    </citation>
    <scope>NUCLEOTIDE SEQUENCE [LARGE SCALE GENOMIC DNA]</scope>
</reference>
<dbReference type="GeneID" id="80004893"/>
<evidence type="ECO:0000313" key="3">
    <source>
        <dbReference type="Proteomes" id="UP000464752"/>
    </source>
</evidence>